<dbReference type="InterPro" id="IPR022088">
    <property type="entry name" value="Intraflagellar_transp_cmplxB"/>
</dbReference>
<name>A0A9K3DDN0_9EUKA</name>
<keyword evidence="5" id="KW-0206">Cytoskeleton</keyword>
<evidence type="ECO:0000256" key="1">
    <source>
        <dbReference type="ARBA" id="ARBA00004120"/>
    </source>
</evidence>
<gene>
    <name evidence="8" type="ORF">KIPB_015569</name>
</gene>
<dbReference type="GO" id="GO:0030992">
    <property type="term" value="C:intraciliary transport particle B"/>
    <property type="evidence" value="ECO:0007669"/>
    <property type="project" value="TreeGrafter"/>
</dbReference>
<dbReference type="PANTHER" id="PTHR13376">
    <property type="entry name" value="INTRAFLAGELLAR TRANSPORT PROTEIN 46 HOMOLOG"/>
    <property type="match status" value="1"/>
</dbReference>
<protein>
    <submittedName>
        <fullName evidence="8">Intraflagellar transport complex B protein 46</fullName>
    </submittedName>
</protein>
<keyword evidence="4" id="KW-0969">Cilium</keyword>
<accession>A0A9K3DDN0</accession>
<dbReference type="Proteomes" id="UP000265618">
    <property type="component" value="Unassembled WGS sequence"/>
</dbReference>
<dbReference type="GO" id="GO:0042073">
    <property type="term" value="P:intraciliary transport"/>
    <property type="evidence" value="ECO:0007669"/>
    <property type="project" value="InterPro"/>
</dbReference>
<comment type="caution">
    <text evidence="8">The sequence shown here is derived from an EMBL/GenBank/DDBJ whole genome shotgun (WGS) entry which is preliminary data.</text>
</comment>
<organism evidence="8 9">
    <name type="scientific">Kipferlia bialata</name>
    <dbReference type="NCBI Taxonomy" id="797122"/>
    <lineage>
        <taxon>Eukaryota</taxon>
        <taxon>Metamonada</taxon>
        <taxon>Carpediemonas-like organisms</taxon>
        <taxon>Kipferlia</taxon>
    </lineage>
</organism>
<keyword evidence="7" id="KW-0175">Coiled coil</keyword>
<evidence type="ECO:0000313" key="9">
    <source>
        <dbReference type="Proteomes" id="UP000265618"/>
    </source>
</evidence>
<keyword evidence="9" id="KW-1185">Reference proteome</keyword>
<evidence type="ECO:0000256" key="3">
    <source>
        <dbReference type="ARBA" id="ARBA00022490"/>
    </source>
</evidence>
<dbReference type="Pfam" id="PF12317">
    <property type="entry name" value="IFT46_B_C"/>
    <property type="match status" value="1"/>
</dbReference>
<dbReference type="OrthoDB" id="2119217at2759"/>
<proteinExistence type="inferred from homology"/>
<keyword evidence="6" id="KW-0966">Cell projection</keyword>
<dbReference type="AlphaFoldDB" id="A0A9K3DDN0"/>
<evidence type="ECO:0000256" key="2">
    <source>
        <dbReference type="ARBA" id="ARBA00007700"/>
    </source>
</evidence>
<comment type="subcellular location">
    <subcellularLocation>
        <location evidence="1">Cytoplasm</location>
        <location evidence="1">Cytoskeleton</location>
        <location evidence="1">Cilium basal body</location>
    </subcellularLocation>
</comment>
<sequence length="75" mass="8418">VPSTTGQDLDDEEDFDVEIPSDILKLSKSKLQKQVKRYQAQSIQLETLLRPFLPAPIPAMGDVDPFVKIPRHGIC</sequence>
<dbReference type="PANTHER" id="PTHR13376:SF0">
    <property type="entry name" value="INTRAFLAGELLAR TRANSPORT PROTEIN 46 HOMOLOG"/>
    <property type="match status" value="1"/>
</dbReference>
<evidence type="ECO:0000256" key="4">
    <source>
        <dbReference type="ARBA" id="ARBA00023069"/>
    </source>
</evidence>
<dbReference type="GO" id="GO:0060271">
    <property type="term" value="P:cilium assembly"/>
    <property type="evidence" value="ECO:0007669"/>
    <property type="project" value="TreeGrafter"/>
</dbReference>
<evidence type="ECO:0000313" key="8">
    <source>
        <dbReference type="EMBL" id="GIQ92033.1"/>
    </source>
</evidence>
<comment type="similarity">
    <text evidence="2">Belongs to the IFT46 family.</text>
</comment>
<keyword evidence="3" id="KW-0963">Cytoplasm</keyword>
<evidence type="ECO:0000256" key="6">
    <source>
        <dbReference type="ARBA" id="ARBA00023273"/>
    </source>
</evidence>
<dbReference type="GO" id="GO:0031514">
    <property type="term" value="C:motile cilium"/>
    <property type="evidence" value="ECO:0007669"/>
    <property type="project" value="TreeGrafter"/>
</dbReference>
<feature type="non-terminal residue" evidence="8">
    <location>
        <position position="75"/>
    </location>
</feature>
<evidence type="ECO:0000256" key="5">
    <source>
        <dbReference type="ARBA" id="ARBA00023212"/>
    </source>
</evidence>
<evidence type="ECO:0000256" key="7">
    <source>
        <dbReference type="SAM" id="Coils"/>
    </source>
</evidence>
<dbReference type="GO" id="GO:0005815">
    <property type="term" value="C:microtubule organizing center"/>
    <property type="evidence" value="ECO:0007669"/>
    <property type="project" value="TreeGrafter"/>
</dbReference>
<feature type="non-terminal residue" evidence="8">
    <location>
        <position position="1"/>
    </location>
</feature>
<reference evidence="8 9" key="1">
    <citation type="journal article" date="2018" name="PLoS ONE">
        <title>The draft genome of Kipferlia bialata reveals reductive genome evolution in fornicate parasites.</title>
        <authorList>
            <person name="Tanifuji G."/>
            <person name="Takabayashi S."/>
            <person name="Kume K."/>
            <person name="Takagi M."/>
            <person name="Nakayama T."/>
            <person name="Kamikawa R."/>
            <person name="Inagaki Y."/>
            <person name="Hashimoto T."/>
        </authorList>
    </citation>
    <scope>NUCLEOTIDE SEQUENCE [LARGE SCALE GENOMIC DNA]</scope>
    <source>
        <strain evidence="8">NY0173</strain>
    </source>
</reference>
<feature type="coiled-coil region" evidence="7">
    <location>
        <begin position="21"/>
        <end position="48"/>
    </location>
</feature>
<dbReference type="EMBL" id="BDIP01008823">
    <property type="protein sequence ID" value="GIQ92033.1"/>
    <property type="molecule type" value="Genomic_DNA"/>
</dbReference>